<comment type="catalytic activity">
    <reaction evidence="11">
        <text>[DNA-directed RNA polymerase] + ATP = phospho-[DNA-directed RNA polymerase] + ADP + H(+)</text>
        <dbReference type="Rhea" id="RHEA:10216"/>
        <dbReference type="Rhea" id="RHEA-COMP:11321"/>
        <dbReference type="Rhea" id="RHEA-COMP:11322"/>
        <dbReference type="ChEBI" id="CHEBI:15378"/>
        <dbReference type="ChEBI" id="CHEBI:30616"/>
        <dbReference type="ChEBI" id="CHEBI:43176"/>
        <dbReference type="ChEBI" id="CHEBI:68546"/>
        <dbReference type="ChEBI" id="CHEBI:456216"/>
        <dbReference type="EC" id="2.7.11.23"/>
    </reaction>
</comment>
<dbReference type="InterPro" id="IPR050108">
    <property type="entry name" value="CDK"/>
</dbReference>
<comment type="similarity">
    <text evidence="2">Belongs to the protein kinase superfamily. CMGC Ser/Thr protein kinase family. CDC2/CDKX subfamily.</text>
</comment>
<feature type="region of interest" description="Disordered" evidence="14">
    <location>
        <begin position="31"/>
        <end position="74"/>
    </location>
</feature>
<dbReference type="Pfam" id="PF00069">
    <property type="entry name" value="Pkinase"/>
    <property type="match status" value="2"/>
</dbReference>
<evidence type="ECO:0000313" key="17">
    <source>
        <dbReference type="Proteomes" id="UP000694409"/>
    </source>
</evidence>
<dbReference type="InterPro" id="IPR008271">
    <property type="entry name" value="Ser/Thr_kinase_AS"/>
</dbReference>
<reference evidence="16" key="2">
    <citation type="submission" date="2025-09" db="UniProtKB">
        <authorList>
            <consortium name="Ensembl"/>
        </authorList>
    </citation>
    <scope>IDENTIFICATION</scope>
</reference>
<evidence type="ECO:0000259" key="15">
    <source>
        <dbReference type="PROSITE" id="PS50011"/>
    </source>
</evidence>
<keyword evidence="8" id="KW-0539">Nucleus</keyword>
<dbReference type="FunFam" id="3.30.200.20:FF:000074">
    <property type="entry name" value="cyclin-dependent kinase 12 isoform X2"/>
    <property type="match status" value="1"/>
</dbReference>
<dbReference type="GO" id="GO:0030332">
    <property type="term" value="F:cyclin binding"/>
    <property type="evidence" value="ECO:0007669"/>
    <property type="project" value="TreeGrafter"/>
</dbReference>
<accession>A0A8C9NPN1</accession>
<evidence type="ECO:0000256" key="5">
    <source>
        <dbReference type="ARBA" id="ARBA00022741"/>
    </source>
</evidence>
<reference evidence="16" key="1">
    <citation type="submission" date="2025-08" db="UniProtKB">
        <authorList>
            <consortium name="Ensembl"/>
        </authorList>
    </citation>
    <scope>IDENTIFICATION</scope>
</reference>
<dbReference type="GeneTree" id="ENSGT00940000157852"/>
<dbReference type="GO" id="GO:0032968">
    <property type="term" value="P:positive regulation of transcription elongation by RNA polymerase II"/>
    <property type="evidence" value="ECO:0007669"/>
    <property type="project" value="TreeGrafter"/>
</dbReference>
<dbReference type="GO" id="GO:0004693">
    <property type="term" value="F:cyclin-dependent protein serine/threonine kinase activity"/>
    <property type="evidence" value="ECO:0007669"/>
    <property type="project" value="UniProtKB-EC"/>
</dbReference>
<dbReference type="Gene3D" id="1.10.510.10">
    <property type="entry name" value="Transferase(Phosphotransferase) domain 1"/>
    <property type="match status" value="2"/>
</dbReference>
<keyword evidence="5 12" id="KW-0547">Nucleotide-binding</keyword>
<evidence type="ECO:0000256" key="14">
    <source>
        <dbReference type="SAM" id="MobiDB-lite"/>
    </source>
</evidence>
<evidence type="ECO:0000256" key="7">
    <source>
        <dbReference type="ARBA" id="ARBA00022840"/>
    </source>
</evidence>
<comment type="subcellular location">
    <subcellularLocation>
        <location evidence="1">Nucleus</location>
    </subcellularLocation>
</comment>
<dbReference type="GO" id="GO:0005524">
    <property type="term" value="F:ATP binding"/>
    <property type="evidence" value="ECO:0007669"/>
    <property type="project" value="UniProtKB-UniRule"/>
</dbReference>
<evidence type="ECO:0000256" key="12">
    <source>
        <dbReference type="PROSITE-ProRule" id="PRU10141"/>
    </source>
</evidence>
<feature type="domain" description="Protein kinase" evidence="15">
    <location>
        <begin position="90"/>
        <end position="293"/>
    </location>
</feature>
<keyword evidence="7 12" id="KW-0067">ATP-binding</keyword>
<comment type="catalytic activity">
    <reaction evidence="9">
        <text>L-threonyl-[protein] + ATP = O-phospho-L-threonyl-[protein] + ADP + H(+)</text>
        <dbReference type="Rhea" id="RHEA:46608"/>
        <dbReference type="Rhea" id="RHEA-COMP:11060"/>
        <dbReference type="Rhea" id="RHEA-COMP:11605"/>
        <dbReference type="ChEBI" id="CHEBI:15378"/>
        <dbReference type="ChEBI" id="CHEBI:30013"/>
        <dbReference type="ChEBI" id="CHEBI:30616"/>
        <dbReference type="ChEBI" id="CHEBI:61977"/>
        <dbReference type="ChEBI" id="CHEBI:456216"/>
        <dbReference type="EC" id="2.7.11.22"/>
    </reaction>
</comment>
<dbReference type="SMART" id="SM00220">
    <property type="entry name" value="S_TKc"/>
    <property type="match status" value="1"/>
</dbReference>
<name>A0A8C9NPN1_SERCA</name>
<sequence>TLPEDKETDSLRENLSVKSVKETEKKLRHLLADLPLPPELPGGAEVPKSPEEKKPAVQLHSKRRPKICGPRHGETKEKEIDWGKRCVDKFEIIGIIGEGTYGQVYKARDKDTGEMVALKKVRLDNEKEGFPITAIREIKILRQLNHQSIINMKEIVTDKEDALDFKKDKGAFYLVFEYMDHDLMGLLESGLVHFNENHIKSFMRQLMEGLAYCHKKNFLHRDIKCSNILLNNRYHVFRIITLWYRPPELLLGEERYTPAIDVWSCGCILGELFTKKPIFQANQELAQLELIRS</sequence>
<dbReference type="GO" id="GO:0008024">
    <property type="term" value="C:cyclin/CDK positive transcription elongation factor complex"/>
    <property type="evidence" value="ECO:0007669"/>
    <property type="project" value="TreeGrafter"/>
</dbReference>
<dbReference type="SUPFAM" id="SSF56112">
    <property type="entry name" value="Protein kinase-like (PK-like)"/>
    <property type="match status" value="1"/>
</dbReference>
<dbReference type="PANTHER" id="PTHR24056:SF459">
    <property type="entry name" value="CYCLIN-DEPENDENT KINASE 13"/>
    <property type="match status" value="1"/>
</dbReference>
<dbReference type="Gene3D" id="3.30.200.20">
    <property type="entry name" value="Phosphorylase Kinase, domain 1"/>
    <property type="match status" value="1"/>
</dbReference>
<dbReference type="Ensembl" id="ENSSCAT00000024572.1">
    <property type="protein sequence ID" value="ENSSCAP00000022052.1"/>
    <property type="gene ID" value="ENSSCAG00000015841.1"/>
</dbReference>
<dbReference type="PROSITE" id="PS00108">
    <property type="entry name" value="PROTEIN_KINASE_ST"/>
    <property type="match status" value="1"/>
</dbReference>
<organism evidence="16 17">
    <name type="scientific">Serinus canaria</name>
    <name type="common">Island canary</name>
    <name type="synonym">Fringilla canaria</name>
    <dbReference type="NCBI Taxonomy" id="9135"/>
    <lineage>
        <taxon>Eukaryota</taxon>
        <taxon>Metazoa</taxon>
        <taxon>Chordata</taxon>
        <taxon>Craniata</taxon>
        <taxon>Vertebrata</taxon>
        <taxon>Euteleostomi</taxon>
        <taxon>Archelosauria</taxon>
        <taxon>Archosauria</taxon>
        <taxon>Dinosauria</taxon>
        <taxon>Saurischia</taxon>
        <taxon>Theropoda</taxon>
        <taxon>Coelurosauria</taxon>
        <taxon>Aves</taxon>
        <taxon>Neognathae</taxon>
        <taxon>Neoaves</taxon>
        <taxon>Telluraves</taxon>
        <taxon>Australaves</taxon>
        <taxon>Passeriformes</taxon>
        <taxon>Passeroidea</taxon>
        <taxon>Fringillidae</taxon>
        <taxon>Carduelinae</taxon>
        <taxon>Serinus</taxon>
    </lineage>
</organism>
<proteinExistence type="inferred from homology"/>
<keyword evidence="3 13" id="KW-0723">Serine/threonine-protein kinase</keyword>
<dbReference type="InterPro" id="IPR017441">
    <property type="entry name" value="Protein_kinase_ATP_BS"/>
</dbReference>
<evidence type="ECO:0000256" key="1">
    <source>
        <dbReference type="ARBA" id="ARBA00004123"/>
    </source>
</evidence>
<evidence type="ECO:0000256" key="8">
    <source>
        <dbReference type="ARBA" id="ARBA00023242"/>
    </source>
</evidence>
<evidence type="ECO:0000256" key="3">
    <source>
        <dbReference type="ARBA" id="ARBA00022527"/>
    </source>
</evidence>
<protein>
    <recommendedName>
        <fullName evidence="15">Protein kinase domain-containing protein</fullName>
    </recommendedName>
</protein>
<evidence type="ECO:0000256" key="11">
    <source>
        <dbReference type="ARBA" id="ARBA00049280"/>
    </source>
</evidence>
<evidence type="ECO:0000256" key="2">
    <source>
        <dbReference type="ARBA" id="ARBA00006485"/>
    </source>
</evidence>
<dbReference type="InterPro" id="IPR000719">
    <property type="entry name" value="Prot_kinase_dom"/>
</dbReference>
<keyword evidence="6" id="KW-0418">Kinase</keyword>
<dbReference type="InterPro" id="IPR011009">
    <property type="entry name" value="Kinase-like_dom_sf"/>
</dbReference>
<evidence type="ECO:0000256" key="9">
    <source>
        <dbReference type="ARBA" id="ARBA00047811"/>
    </source>
</evidence>
<dbReference type="AlphaFoldDB" id="A0A8C9NPN1"/>
<evidence type="ECO:0000256" key="6">
    <source>
        <dbReference type="ARBA" id="ARBA00022777"/>
    </source>
</evidence>
<evidence type="ECO:0000256" key="13">
    <source>
        <dbReference type="RuleBase" id="RU000304"/>
    </source>
</evidence>
<keyword evidence="17" id="KW-1185">Reference proteome</keyword>
<evidence type="ECO:0000313" key="16">
    <source>
        <dbReference type="Ensembl" id="ENSSCAP00000022052.1"/>
    </source>
</evidence>
<comment type="catalytic activity">
    <reaction evidence="10">
        <text>L-seryl-[protein] + ATP = O-phospho-L-seryl-[protein] + ADP + H(+)</text>
        <dbReference type="Rhea" id="RHEA:17989"/>
        <dbReference type="Rhea" id="RHEA-COMP:9863"/>
        <dbReference type="Rhea" id="RHEA-COMP:11604"/>
        <dbReference type="ChEBI" id="CHEBI:15378"/>
        <dbReference type="ChEBI" id="CHEBI:29999"/>
        <dbReference type="ChEBI" id="CHEBI:30616"/>
        <dbReference type="ChEBI" id="CHEBI:83421"/>
        <dbReference type="ChEBI" id="CHEBI:456216"/>
        <dbReference type="EC" id="2.7.11.22"/>
    </reaction>
</comment>
<evidence type="ECO:0000256" key="4">
    <source>
        <dbReference type="ARBA" id="ARBA00022679"/>
    </source>
</evidence>
<evidence type="ECO:0000256" key="10">
    <source>
        <dbReference type="ARBA" id="ARBA00048367"/>
    </source>
</evidence>
<dbReference type="Proteomes" id="UP000694409">
    <property type="component" value="Unassembled WGS sequence"/>
</dbReference>
<keyword evidence="4" id="KW-0808">Transferase</keyword>
<dbReference type="PROSITE" id="PS00107">
    <property type="entry name" value="PROTEIN_KINASE_ATP"/>
    <property type="match status" value="1"/>
</dbReference>
<dbReference type="PROSITE" id="PS50011">
    <property type="entry name" value="PROTEIN_KINASE_DOM"/>
    <property type="match status" value="1"/>
</dbReference>
<dbReference type="PANTHER" id="PTHR24056">
    <property type="entry name" value="CELL DIVISION PROTEIN KINASE"/>
    <property type="match status" value="1"/>
</dbReference>
<feature type="binding site" evidence="12">
    <location>
        <position position="119"/>
    </location>
    <ligand>
        <name>ATP</name>
        <dbReference type="ChEBI" id="CHEBI:30616"/>
    </ligand>
</feature>
<dbReference type="GO" id="GO:0008353">
    <property type="term" value="F:RNA polymerase II CTD heptapeptide repeat kinase activity"/>
    <property type="evidence" value="ECO:0007669"/>
    <property type="project" value="UniProtKB-EC"/>
</dbReference>